<organism evidence="2 3">
    <name type="scientific">Metamycoplasma faucium</name>
    <dbReference type="NCBI Taxonomy" id="56142"/>
    <lineage>
        <taxon>Bacteria</taxon>
        <taxon>Bacillati</taxon>
        <taxon>Mycoplasmatota</taxon>
        <taxon>Mycoplasmoidales</taxon>
        <taxon>Metamycoplasmataceae</taxon>
        <taxon>Metamycoplasma</taxon>
    </lineage>
</organism>
<protein>
    <recommendedName>
        <fullName evidence="4">DUF31 domain-containing protein</fullName>
    </recommendedName>
</protein>
<keyword evidence="3" id="KW-1185">Reference proteome</keyword>
<dbReference type="RefSeq" id="WP_405312068.1">
    <property type="nucleotide sequence ID" value="NZ_CP088155.1"/>
</dbReference>
<reference evidence="2" key="1">
    <citation type="submission" date="2021-11" db="EMBL/GenBank/DDBJ databases">
        <title>The first genome sequence of unculturable Mycoplasma faucium obtained by de novo assembly of metagenomic reads.</title>
        <authorList>
            <person name="Sabat A.J."/>
            <person name="Bathoorn E."/>
            <person name="Akkerboom V."/>
            <person name="Friedrich A.W."/>
        </authorList>
    </citation>
    <scope>NUCLEOTIDE SEQUENCE [LARGE SCALE GENOMIC DNA]</scope>
    <source>
        <strain evidence="2">UMCG-MFM1</strain>
    </source>
</reference>
<keyword evidence="1" id="KW-0812">Transmembrane</keyword>
<sequence length="650" mass="77062">MEKNDILEEEINEIQKIIEDDNKNNRKKTATNNLKKDIVDLEKVFIDPANKLYKPFYDSFNDEFYEIIKKEIIKNSDIDETTEQKNQNIQSKINEIKNNKKVNKIGARKFSNVLIGILFVILIGLFFIKFFKKNRKIIREFNDFKNKKITEINELGDQKAFDLINIFGYHNLNYIKNLFLQKYGITNVKNIVYDEIKIFENTRDFCGFNYVNKYDIRNSYIYDLVYSQIRYRNITTSASISVYVSNSNGDGGHYETYTGYHTEPTPFIDFTNAITIPTNYLPSLSFSKIGDGYNSSEIKKIKKLGKTLPENDDFNHSFKFTYNDEIKFIQYFTLTTQNNFLKVKEHFHISDFKKEKNNLYTYSFTDINNSEYDPKMNWLIDYINNNKFLINVDSIVEKIRTNVWDSINNIFKMLTISYCNKNIFSESFEEIGSGYVSDYKDDNTYSTDSKGGFINLLSAINVSKPFTWNKQYDLRKDNYYFADKHQKYNDYIFQDISMNSWHAVDEIDDVIVHGHIIEVPYVRFYPIHEKKRIIFTENYHLSNQDSLIQTENSNLYLNYTNDQYYDNLIQKNNIYINEISFKNPREVQDAIITIDNFYNQFPKLKNVSKIIINDNLLGIFINDDKILRTENNEYSFANISNALKRLYSPK</sequence>
<keyword evidence="1" id="KW-1133">Transmembrane helix</keyword>
<gene>
    <name evidence="2" type="ORF">LQ356_01455</name>
</gene>
<name>A0ABZ2TM71_9BACT</name>
<evidence type="ECO:0000313" key="3">
    <source>
        <dbReference type="Proteomes" id="UP001622612"/>
    </source>
</evidence>
<evidence type="ECO:0000313" key="2">
    <source>
        <dbReference type="EMBL" id="WYM97551.1"/>
    </source>
</evidence>
<evidence type="ECO:0000256" key="1">
    <source>
        <dbReference type="SAM" id="Phobius"/>
    </source>
</evidence>
<evidence type="ECO:0008006" key="4">
    <source>
        <dbReference type="Google" id="ProtNLM"/>
    </source>
</evidence>
<proteinExistence type="predicted"/>
<keyword evidence="1" id="KW-0472">Membrane</keyword>
<feature type="transmembrane region" description="Helical" evidence="1">
    <location>
        <begin position="110"/>
        <end position="131"/>
    </location>
</feature>
<dbReference type="EMBL" id="CP088155">
    <property type="protein sequence ID" value="WYM97551.1"/>
    <property type="molecule type" value="Genomic_DNA"/>
</dbReference>
<dbReference type="Proteomes" id="UP001622612">
    <property type="component" value="Chromosome"/>
</dbReference>
<accession>A0ABZ2TM71</accession>